<dbReference type="InterPro" id="IPR032675">
    <property type="entry name" value="LRR_dom_sf"/>
</dbReference>
<evidence type="ECO:0000313" key="1">
    <source>
        <dbReference type="EMBL" id="PPQ97329.1"/>
    </source>
</evidence>
<dbReference type="STRING" id="231916.A0A409Y2U9"/>
<gene>
    <name evidence="1" type="ORF">CVT26_006565</name>
</gene>
<dbReference type="InParanoid" id="A0A409Y2U9"/>
<evidence type="ECO:0000313" key="2">
    <source>
        <dbReference type="Proteomes" id="UP000284706"/>
    </source>
</evidence>
<reference evidence="1 2" key="1">
    <citation type="journal article" date="2018" name="Evol. Lett.">
        <title>Horizontal gene cluster transfer increased hallucinogenic mushroom diversity.</title>
        <authorList>
            <person name="Reynolds H.T."/>
            <person name="Vijayakumar V."/>
            <person name="Gluck-Thaler E."/>
            <person name="Korotkin H.B."/>
            <person name="Matheny P.B."/>
            <person name="Slot J.C."/>
        </authorList>
    </citation>
    <scope>NUCLEOTIDE SEQUENCE [LARGE SCALE GENOMIC DNA]</scope>
    <source>
        <strain evidence="1 2">SRW20</strain>
    </source>
</reference>
<name>A0A409Y2U9_9AGAR</name>
<dbReference type="OrthoDB" id="3365698at2759"/>
<dbReference type="AlphaFoldDB" id="A0A409Y2U9"/>
<protein>
    <submittedName>
        <fullName evidence="1">Uncharacterized protein</fullName>
    </submittedName>
</protein>
<dbReference type="Proteomes" id="UP000284706">
    <property type="component" value="Unassembled WGS sequence"/>
</dbReference>
<accession>A0A409Y2U9</accession>
<dbReference type="SUPFAM" id="SSF52047">
    <property type="entry name" value="RNI-like"/>
    <property type="match status" value="1"/>
</dbReference>
<organism evidence="1 2">
    <name type="scientific">Gymnopilus dilepis</name>
    <dbReference type="NCBI Taxonomy" id="231916"/>
    <lineage>
        <taxon>Eukaryota</taxon>
        <taxon>Fungi</taxon>
        <taxon>Dikarya</taxon>
        <taxon>Basidiomycota</taxon>
        <taxon>Agaricomycotina</taxon>
        <taxon>Agaricomycetes</taxon>
        <taxon>Agaricomycetidae</taxon>
        <taxon>Agaricales</taxon>
        <taxon>Agaricineae</taxon>
        <taxon>Hymenogastraceae</taxon>
        <taxon>Gymnopilus</taxon>
    </lineage>
</organism>
<keyword evidence="2" id="KW-1185">Reference proteome</keyword>
<proteinExistence type="predicted"/>
<dbReference type="Gene3D" id="3.80.10.10">
    <property type="entry name" value="Ribonuclease Inhibitor"/>
    <property type="match status" value="1"/>
</dbReference>
<dbReference type="EMBL" id="NHYE01001261">
    <property type="protein sequence ID" value="PPQ97329.1"/>
    <property type="molecule type" value="Genomic_DNA"/>
</dbReference>
<comment type="caution">
    <text evidence="1">The sequence shown here is derived from an EMBL/GenBank/DDBJ whole genome shotgun (WGS) entry which is preliminary data.</text>
</comment>
<sequence length="496" mass="55465">MARKSKLSTNWVIRFVPNDVSRFIFHIIASSSSSSIEGGGTLGILRISHVCSSWRSIADNAPELWTNVVLAYRNGVGAFQDVEFLSLVLTKSRNMPLTMEMTTKGRPIFKTSKDVKALELFLRTTHRAKILKLDIDILHALFCFFDLRRLDETHSSNKSRLQVEPGLLLEKLEIHAGYPVDGEIGRDYDFCKLFCPAPSIGTLALYGSGDDFVGLDHITWLEDERIPFEQITSLELTCPIGSEALYDLLSLTTSLQSVFLNYVIAVDDTVYGPVELEELHTISLGGPSYSVTNFEPLSMMMGLESISSPALTTLRLSFIGKWSSKSFQNFLSISPTQIKNLYFDIVGAGDKNRICCLAMLPSLRTLDLTSHAARTINCDFVKAYPLGGEFISAMREWNDTQGQFALCPLLEKLTIDYDTLADTTGNVFADMIEDRWRRSAAGEKGGFELVIKRAEHLGDDPQEMIRLLFLKKAGLNLTIEPVTWLEKLFRRGIPSS</sequence>